<organism evidence="7 8">
    <name type="scientific">Arabidopsis thaliana</name>
    <name type="common">Mouse-ear cress</name>
    <dbReference type="NCBI Taxonomy" id="3702"/>
    <lineage>
        <taxon>Eukaryota</taxon>
        <taxon>Viridiplantae</taxon>
        <taxon>Streptophyta</taxon>
        <taxon>Embryophyta</taxon>
        <taxon>Tracheophyta</taxon>
        <taxon>Spermatophyta</taxon>
        <taxon>Magnoliopsida</taxon>
        <taxon>eudicotyledons</taxon>
        <taxon>Gunneridae</taxon>
        <taxon>Pentapetalae</taxon>
        <taxon>rosids</taxon>
        <taxon>malvids</taxon>
        <taxon>Brassicales</taxon>
        <taxon>Brassicaceae</taxon>
        <taxon>Camelineae</taxon>
        <taxon>Arabidopsis</taxon>
    </lineage>
</organism>
<dbReference type="Pfam" id="PF00447">
    <property type="entry name" value="HSF_DNA-bind"/>
    <property type="match status" value="2"/>
</dbReference>
<proteinExistence type="inferred from homology"/>
<dbReference type="InterPro" id="IPR000232">
    <property type="entry name" value="HSF_DNA-bd"/>
</dbReference>
<evidence type="ECO:0000313" key="7">
    <source>
        <dbReference type="EMBL" id="CAD5316368.1"/>
    </source>
</evidence>
<evidence type="ECO:0000256" key="4">
    <source>
        <dbReference type="ARBA" id="ARBA00023242"/>
    </source>
</evidence>
<dbReference type="Proteomes" id="UP000516314">
    <property type="component" value="Chromosome 1"/>
</dbReference>
<feature type="domain" description="HSF-type DNA-binding" evidence="6">
    <location>
        <begin position="6"/>
        <end position="86"/>
    </location>
</feature>
<feature type="domain" description="HSF-type DNA-binding" evidence="6">
    <location>
        <begin position="138"/>
        <end position="221"/>
    </location>
</feature>
<dbReference type="PANTHER" id="PTHR10015:SF427">
    <property type="entry name" value="HEAT SHOCK FACTOR PROTEIN"/>
    <property type="match status" value="1"/>
</dbReference>
<dbReference type="InterPro" id="IPR036390">
    <property type="entry name" value="WH_DNA-bd_sf"/>
</dbReference>
<dbReference type="PANTHER" id="PTHR10015">
    <property type="entry name" value="HEAT SHOCK TRANSCRIPTION FACTOR"/>
    <property type="match status" value="1"/>
</dbReference>
<evidence type="ECO:0000256" key="3">
    <source>
        <dbReference type="ARBA" id="ARBA00023125"/>
    </source>
</evidence>
<keyword evidence="3" id="KW-0238">DNA-binding</keyword>
<protein>
    <submittedName>
        <fullName evidence="7">(thale cress) hypothetical protein</fullName>
    </submittedName>
</protein>
<evidence type="ECO:0000259" key="6">
    <source>
        <dbReference type="SMART" id="SM00415"/>
    </source>
</evidence>
<dbReference type="GO" id="GO:0003700">
    <property type="term" value="F:DNA-binding transcription factor activity"/>
    <property type="evidence" value="ECO:0007669"/>
    <property type="project" value="InterPro"/>
</dbReference>
<dbReference type="EMBL" id="LR881466">
    <property type="protein sequence ID" value="CAD5316368.1"/>
    <property type="molecule type" value="Genomic_DNA"/>
</dbReference>
<dbReference type="GO" id="GO:0043565">
    <property type="term" value="F:sequence-specific DNA binding"/>
    <property type="evidence" value="ECO:0007669"/>
    <property type="project" value="InterPro"/>
</dbReference>
<keyword evidence="2" id="KW-0346">Stress response</keyword>
<dbReference type="SMART" id="SM00415">
    <property type="entry name" value="HSF"/>
    <property type="match status" value="2"/>
</dbReference>
<accession>A0A7G2E3H5</accession>
<dbReference type="AlphaFoldDB" id="A0A7G2E3H5"/>
<dbReference type="Gene3D" id="1.10.10.10">
    <property type="entry name" value="Winged helix-like DNA-binding domain superfamily/Winged helix DNA-binding domain"/>
    <property type="match status" value="2"/>
</dbReference>
<sequence length="261" mass="30292">MDRLGSMFRSQLRKMVDNPSTDAIVSWSESGKSFIVWDEVEFRRDFFPRDDLESLGFRKVEESDKWEYACDYFVRGQPELKPPRRQYDIPREDLAVEETDSLVPLSSLSCYKEMAAIVYQRRSALNKARPQRRSCLIIPQMYEMVDDPSTDSIISWSVSGESFIIRNESEFLRDVLPMHLGFPDKEMSSFAKWLDVLGYRKLEDSDEQWEYAGDGFVRGQPPEPIPPYTPGGLMISPESGRRIEKGFASWKKAQKLQDSIK</sequence>
<evidence type="ECO:0000256" key="2">
    <source>
        <dbReference type="ARBA" id="ARBA00023016"/>
    </source>
</evidence>
<dbReference type="InterPro" id="IPR036388">
    <property type="entry name" value="WH-like_DNA-bd_sf"/>
</dbReference>
<evidence type="ECO:0000256" key="1">
    <source>
        <dbReference type="ARBA" id="ARBA00004123"/>
    </source>
</evidence>
<evidence type="ECO:0000313" key="8">
    <source>
        <dbReference type="Proteomes" id="UP000516314"/>
    </source>
</evidence>
<comment type="subcellular location">
    <subcellularLocation>
        <location evidence="1">Nucleus</location>
    </subcellularLocation>
</comment>
<comment type="similarity">
    <text evidence="5">Belongs to the HSF family.</text>
</comment>
<dbReference type="PRINTS" id="PR00056">
    <property type="entry name" value="HSFDOMAIN"/>
</dbReference>
<gene>
    <name evidence="7" type="ORF">AT9943_LOCUS4692</name>
</gene>
<name>A0A7G2E3H5_ARATH</name>
<dbReference type="GO" id="GO:0005634">
    <property type="term" value="C:nucleus"/>
    <property type="evidence" value="ECO:0007669"/>
    <property type="project" value="UniProtKB-SubCell"/>
</dbReference>
<dbReference type="SUPFAM" id="SSF46785">
    <property type="entry name" value="Winged helix' DNA-binding domain"/>
    <property type="match status" value="2"/>
</dbReference>
<keyword evidence="4" id="KW-0539">Nucleus</keyword>
<reference evidence="7 8" key="1">
    <citation type="submission" date="2020-09" db="EMBL/GenBank/DDBJ databases">
        <authorList>
            <person name="Ashkenazy H."/>
        </authorList>
    </citation>
    <scope>NUCLEOTIDE SEQUENCE [LARGE SCALE GENOMIC DNA]</scope>
    <source>
        <strain evidence="8">cv. Cdm-0</strain>
    </source>
</reference>
<evidence type="ECO:0000256" key="5">
    <source>
        <dbReference type="RuleBase" id="RU004020"/>
    </source>
</evidence>